<proteinExistence type="predicted"/>
<organism evidence="1">
    <name type="scientific">Solanum chacoense</name>
    <name type="common">Chaco potato</name>
    <dbReference type="NCBI Taxonomy" id="4108"/>
    <lineage>
        <taxon>Eukaryota</taxon>
        <taxon>Viridiplantae</taxon>
        <taxon>Streptophyta</taxon>
        <taxon>Embryophyta</taxon>
        <taxon>Tracheophyta</taxon>
        <taxon>Spermatophyta</taxon>
        <taxon>Magnoliopsida</taxon>
        <taxon>eudicotyledons</taxon>
        <taxon>Gunneridae</taxon>
        <taxon>Pentapetalae</taxon>
        <taxon>asterids</taxon>
        <taxon>lamiids</taxon>
        <taxon>Solanales</taxon>
        <taxon>Solanaceae</taxon>
        <taxon>Solanoideae</taxon>
        <taxon>Solaneae</taxon>
        <taxon>Solanum</taxon>
    </lineage>
</organism>
<sequence length="77" mass="9560">MIDVMFHYNGTCIAGWHSENFKWLKLEMVMTKYYYFFSLYARRMKITGYRYAAYLHWEIPSFHSLSIEWKLFSYFSL</sequence>
<dbReference type="AlphaFoldDB" id="A0A0V0H5J2"/>
<protein>
    <submittedName>
        <fullName evidence="1">Putative ovule protein</fullName>
    </submittedName>
</protein>
<evidence type="ECO:0000313" key="1">
    <source>
        <dbReference type="EMBL" id="JAP15631.1"/>
    </source>
</evidence>
<reference evidence="1" key="1">
    <citation type="submission" date="2015-12" db="EMBL/GenBank/DDBJ databases">
        <title>Gene expression during late stages of embryo sac development: a critical building block for successful pollen-pistil interactions.</title>
        <authorList>
            <person name="Liu Y."/>
            <person name="Joly V."/>
            <person name="Sabar M."/>
            <person name="Matton D.P."/>
        </authorList>
    </citation>
    <scope>NUCLEOTIDE SEQUENCE</scope>
</reference>
<name>A0A0V0H5J2_SOLCH</name>
<accession>A0A0V0H5J2</accession>
<dbReference type="EMBL" id="GEDG01024891">
    <property type="protein sequence ID" value="JAP15631.1"/>
    <property type="molecule type" value="Transcribed_RNA"/>
</dbReference>